<feature type="region of interest" description="Disordered" evidence="1">
    <location>
        <begin position="82"/>
        <end position="102"/>
    </location>
</feature>
<evidence type="ECO:0000313" key="2">
    <source>
        <dbReference type="EMBL" id="GMT24307.1"/>
    </source>
</evidence>
<proteinExistence type="predicted"/>
<gene>
    <name evidence="2" type="ORF">PFISCL1PPCAC_15604</name>
</gene>
<dbReference type="AlphaFoldDB" id="A0AAV5VXF8"/>
<organism evidence="2 3">
    <name type="scientific">Pristionchus fissidentatus</name>
    <dbReference type="NCBI Taxonomy" id="1538716"/>
    <lineage>
        <taxon>Eukaryota</taxon>
        <taxon>Metazoa</taxon>
        <taxon>Ecdysozoa</taxon>
        <taxon>Nematoda</taxon>
        <taxon>Chromadorea</taxon>
        <taxon>Rhabditida</taxon>
        <taxon>Rhabditina</taxon>
        <taxon>Diplogasteromorpha</taxon>
        <taxon>Diplogasteroidea</taxon>
        <taxon>Neodiplogasteridae</taxon>
        <taxon>Pristionchus</taxon>
    </lineage>
</organism>
<evidence type="ECO:0000313" key="3">
    <source>
        <dbReference type="Proteomes" id="UP001432322"/>
    </source>
</evidence>
<comment type="caution">
    <text evidence="2">The sequence shown here is derived from an EMBL/GenBank/DDBJ whole genome shotgun (WGS) entry which is preliminary data.</text>
</comment>
<name>A0AAV5VXF8_9BILA</name>
<feature type="non-terminal residue" evidence="2">
    <location>
        <position position="1"/>
    </location>
</feature>
<dbReference type="Proteomes" id="UP001432322">
    <property type="component" value="Unassembled WGS sequence"/>
</dbReference>
<reference evidence="2" key="1">
    <citation type="submission" date="2023-10" db="EMBL/GenBank/DDBJ databases">
        <title>Genome assembly of Pristionchus species.</title>
        <authorList>
            <person name="Yoshida K."/>
            <person name="Sommer R.J."/>
        </authorList>
    </citation>
    <scope>NUCLEOTIDE SEQUENCE</scope>
    <source>
        <strain evidence="2">RS5133</strain>
    </source>
</reference>
<evidence type="ECO:0008006" key="4">
    <source>
        <dbReference type="Google" id="ProtNLM"/>
    </source>
</evidence>
<keyword evidence="3" id="KW-1185">Reference proteome</keyword>
<dbReference type="EMBL" id="BTSY01000004">
    <property type="protein sequence ID" value="GMT24307.1"/>
    <property type="molecule type" value="Genomic_DNA"/>
</dbReference>
<protein>
    <recommendedName>
        <fullName evidence="4">HTH CENPB-type domain-containing protein</fullName>
    </recommendedName>
</protein>
<sequence length="266" mass="30532">FDFDPVSAKSVSAHVAHFFDPSLISPGSRDSLNQSEKRWLNRIVMMLRGAEAGELSVREKDWDFEEPEEGIKSQRHLWTDEMAQEDSARGTRGQRKRNNQGEGCRSLAVMKHKFGWIKCGNDIEAITLYGKSGVKPTNRNAQLHKLAANLDTEVTRLIDAGLEFHDCNLQEIVLALDDEHKYWPKFKASEGWIRMWKDRYRVTSRHITKIVSVKTNRDKETTKKQVEDLQMKVEAIVAEHPDICIWNCDQSGLVKEAVGKRTLARK</sequence>
<accession>A0AAV5VXF8</accession>
<evidence type="ECO:0000256" key="1">
    <source>
        <dbReference type="SAM" id="MobiDB-lite"/>
    </source>
</evidence>